<dbReference type="VEuPathDB" id="VectorBase:ISCW001536"/>
<keyword evidence="2" id="KW-0479">Metal-binding</keyword>
<accession>B7P7B8</accession>
<dbReference type="Proteomes" id="UP000001555">
    <property type="component" value="Unassembled WGS sequence"/>
</dbReference>
<dbReference type="HOGENOM" id="CLU_025643_2_0_1"/>
<evidence type="ECO:0000313" key="7">
    <source>
        <dbReference type="Proteomes" id="UP000001555"/>
    </source>
</evidence>
<reference evidence="6" key="2">
    <citation type="submission" date="2020-05" db="UniProtKB">
        <authorList>
            <consortium name="EnsemblMetazoa"/>
        </authorList>
    </citation>
    <scope>IDENTIFICATION</scope>
    <source>
        <strain evidence="6">wikel</strain>
    </source>
</reference>
<dbReference type="OrthoDB" id="7331812at2759"/>
<evidence type="ECO:0000256" key="2">
    <source>
        <dbReference type="ARBA" id="ARBA00022723"/>
    </source>
</evidence>
<dbReference type="AlphaFoldDB" id="B7P7B8"/>
<gene>
    <name evidence="6" type="primary">8025694</name>
    <name evidence="5" type="ORF">IscW_ISCW001536</name>
</gene>
<dbReference type="PANTHER" id="PTHR23080">
    <property type="entry name" value="THAP DOMAIN PROTEIN"/>
    <property type="match status" value="1"/>
</dbReference>
<dbReference type="InterPro" id="IPR027805">
    <property type="entry name" value="Transposase_HTH_dom"/>
</dbReference>
<dbReference type="GO" id="GO:0046872">
    <property type="term" value="F:metal ion binding"/>
    <property type="evidence" value="ECO:0007669"/>
    <property type="project" value="UniProtKB-KW"/>
</dbReference>
<evidence type="ECO:0000259" key="4">
    <source>
        <dbReference type="Pfam" id="PF13613"/>
    </source>
</evidence>
<sequence length="258" mass="28800">LVAAVSMVYRSGTMNTGDQVLMTLMRLRLCLLYGDLARRFHISVAQVGRVFRKLMNILAGIFSKVIAWLPKEEILATLPAQFIEGGYANTTAIIDCTEAPLQMPKRLFARGQSFSYYKGRNTVKFLITVAPSGVVKLVSCAYGGRASDKHIVDESGFVEYLSHNDHIMADKGFSLSTEMKEKGVKLNVPAFTRGRKQISEMEATVSRRISRLRIHVERAIGRIKTYRILKQPLAIHPKKIMNKIVQVCAGLCNLKGPL</sequence>
<dbReference type="InterPro" id="IPR027806">
    <property type="entry name" value="HARBI1_dom"/>
</dbReference>
<dbReference type="PANTHER" id="PTHR23080:SF143">
    <property type="entry name" value="SI:DKEY-56D12.4"/>
    <property type="match status" value="1"/>
</dbReference>
<dbReference type="EMBL" id="ABJB010978849">
    <property type="status" value="NOT_ANNOTATED_CDS"/>
    <property type="molecule type" value="Genomic_DNA"/>
</dbReference>
<dbReference type="KEGG" id="isc:8025694"/>
<dbReference type="Pfam" id="PF13613">
    <property type="entry name" value="HTH_Tnp_4"/>
    <property type="match status" value="1"/>
</dbReference>
<dbReference type="EnsemblMetazoa" id="ISCW001536-RA">
    <property type="protein sequence ID" value="ISCW001536-PA"/>
    <property type="gene ID" value="ISCW001536"/>
</dbReference>
<reference evidence="5 7" key="1">
    <citation type="submission" date="2008-03" db="EMBL/GenBank/DDBJ databases">
        <title>Annotation of Ixodes scapularis.</title>
        <authorList>
            <consortium name="Ixodes scapularis Genome Project Consortium"/>
            <person name="Caler E."/>
            <person name="Hannick L.I."/>
            <person name="Bidwell S."/>
            <person name="Joardar V."/>
            <person name="Thiagarajan M."/>
            <person name="Amedeo P."/>
            <person name="Galinsky K.J."/>
            <person name="Schobel S."/>
            <person name="Inman J."/>
            <person name="Hostetler J."/>
            <person name="Miller J."/>
            <person name="Hammond M."/>
            <person name="Megy K."/>
            <person name="Lawson D."/>
            <person name="Kodira C."/>
            <person name="Sutton G."/>
            <person name="Meyer J."/>
            <person name="Hill C.A."/>
            <person name="Birren B."/>
            <person name="Nene V."/>
            <person name="Collins F."/>
            <person name="Alarcon-Chaidez F."/>
            <person name="Wikel S."/>
            <person name="Strausberg R."/>
        </authorList>
    </citation>
    <scope>NUCLEOTIDE SEQUENCE [LARGE SCALE GENOMIC DNA]</scope>
    <source>
        <strain evidence="7">Wikel</strain>
        <strain evidence="5">Wikel colony</strain>
    </source>
</reference>
<evidence type="ECO:0000259" key="3">
    <source>
        <dbReference type="Pfam" id="PF13359"/>
    </source>
</evidence>
<comment type="cofactor">
    <cofactor evidence="1">
        <name>a divalent metal cation</name>
        <dbReference type="ChEBI" id="CHEBI:60240"/>
    </cofactor>
</comment>
<feature type="non-terminal residue" evidence="5">
    <location>
        <position position="1"/>
    </location>
</feature>
<feature type="domain" description="Transposase Helix-turn-helix" evidence="4">
    <location>
        <begin position="15"/>
        <end position="60"/>
    </location>
</feature>
<evidence type="ECO:0000256" key="1">
    <source>
        <dbReference type="ARBA" id="ARBA00001968"/>
    </source>
</evidence>
<dbReference type="InParanoid" id="B7P7B8"/>
<feature type="domain" description="DDE Tnp4" evidence="3">
    <location>
        <begin position="94"/>
        <end position="253"/>
    </location>
</feature>
<dbReference type="VEuPathDB" id="VectorBase:ISCI001536"/>
<dbReference type="Pfam" id="PF13359">
    <property type="entry name" value="DDE_Tnp_4"/>
    <property type="match status" value="1"/>
</dbReference>
<evidence type="ECO:0000313" key="5">
    <source>
        <dbReference type="EMBL" id="EEC02490.1"/>
    </source>
</evidence>
<dbReference type="EMBL" id="DS651076">
    <property type="protein sequence ID" value="EEC02490.1"/>
    <property type="molecule type" value="Genomic_DNA"/>
</dbReference>
<feature type="non-terminal residue" evidence="5">
    <location>
        <position position="258"/>
    </location>
</feature>
<dbReference type="VEuPathDB" id="VectorBase:ISCP_012709"/>
<protein>
    <submittedName>
        <fullName evidence="5 6">Uncharacterized protein</fullName>
    </submittedName>
</protein>
<organism>
    <name type="scientific">Ixodes scapularis</name>
    <name type="common">Black-legged tick</name>
    <name type="synonym">Deer tick</name>
    <dbReference type="NCBI Taxonomy" id="6945"/>
    <lineage>
        <taxon>Eukaryota</taxon>
        <taxon>Metazoa</taxon>
        <taxon>Ecdysozoa</taxon>
        <taxon>Arthropoda</taxon>
        <taxon>Chelicerata</taxon>
        <taxon>Arachnida</taxon>
        <taxon>Acari</taxon>
        <taxon>Parasitiformes</taxon>
        <taxon>Ixodida</taxon>
        <taxon>Ixodoidea</taxon>
        <taxon>Ixodidae</taxon>
        <taxon>Ixodinae</taxon>
        <taxon>Ixodes</taxon>
    </lineage>
</organism>
<name>B7P7B8_IXOSC</name>
<proteinExistence type="predicted"/>
<evidence type="ECO:0000313" key="6">
    <source>
        <dbReference type="EnsemblMetazoa" id="ISCW001536-PA"/>
    </source>
</evidence>
<keyword evidence="7" id="KW-1185">Reference proteome</keyword>
<dbReference type="PaxDb" id="6945-B7P7B8"/>